<protein>
    <recommendedName>
        <fullName evidence="5">Secreted protein</fullName>
    </recommendedName>
</protein>
<dbReference type="EMBL" id="OZ035827">
    <property type="protein sequence ID" value="CAL1606911.1"/>
    <property type="molecule type" value="Genomic_DNA"/>
</dbReference>
<sequence>MQRICLFVASVLLLVHTGCVCSERTITCGDHVQHLNCGQKSDDPLSPDYVPSVFAHTKSPARRRAVQSLEKFKVRQNLKKKKLLLSSRSEAAMALPNFSSEMSEMTTQLTENDMPEGSIG</sequence>
<evidence type="ECO:0000256" key="2">
    <source>
        <dbReference type="SAM" id="SignalP"/>
    </source>
</evidence>
<dbReference type="AlphaFoldDB" id="A0AAV2M0N9"/>
<evidence type="ECO:0000256" key="1">
    <source>
        <dbReference type="SAM" id="MobiDB-lite"/>
    </source>
</evidence>
<evidence type="ECO:0000313" key="4">
    <source>
        <dbReference type="Proteomes" id="UP001497482"/>
    </source>
</evidence>
<feature type="region of interest" description="Disordered" evidence="1">
    <location>
        <begin position="100"/>
        <end position="120"/>
    </location>
</feature>
<reference evidence="3 4" key="1">
    <citation type="submission" date="2024-04" db="EMBL/GenBank/DDBJ databases">
        <authorList>
            <person name="Waldvogel A.-M."/>
            <person name="Schoenle A."/>
        </authorList>
    </citation>
    <scope>NUCLEOTIDE SEQUENCE [LARGE SCALE GENOMIC DNA]</scope>
</reference>
<keyword evidence="2" id="KW-0732">Signal</keyword>
<accession>A0AAV2M0N9</accession>
<name>A0AAV2M0N9_KNICA</name>
<proteinExistence type="predicted"/>
<gene>
    <name evidence="3" type="ORF">KC01_LOCUS34015</name>
</gene>
<feature type="chain" id="PRO_5043573171" description="Secreted protein" evidence="2">
    <location>
        <begin position="23"/>
        <end position="120"/>
    </location>
</feature>
<feature type="compositionally biased region" description="Polar residues" evidence="1">
    <location>
        <begin position="100"/>
        <end position="111"/>
    </location>
</feature>
<dbReference type="Proteomes" id="UP001497482">
    <property type="component" value="Chromosome 5"/>
</dbReference>
<feature type="signal peptide" evidence="2">
    <location>
        <begin position="1"/>
        <end position="22"/>
    </location>
</feature>
<evidence type="ECO:0008006" key="5">
    <source>
        <dbReference type="Google" id="ProtNLM"/>
    </source>
</evidence>
<organism evidence="3 4">
    <name type="scientific">Knipowitschia caucasica</name>
    <name type="common">Caucasian dwarf goby</name>
    <name type="synonym">Pomatoschistus caucasicus</name>
    <dbReference type="NCBI Taxonomy" id="637954"/>
    <lineage>
        <taxon>Eukaryota</taxon>
        <taxon>Metazoa</taxon>
        <taxon>Chordata</taxon>
        <taxon>Craniata</taxon>
        <taxon>Vertebrata</taxon>
        <taxon>Euteleostomi</taxon>
        <taxon>Actinopterygii</taxon>
        <taxon>Neopterygii</taxon>
        <taxon>Teleostei</taxon>
        <taxon>Neoteleostei</taxon>
        <taxon>Acanthomorphata</taxon>
        <taxon>Gobiaria</taxon>
        <taxon>Gobiiformes</taxon>
        <taxon>Gobioidei</taxon>
        <taxon>Gobiidae</taxon>
        <taxon>Gobiinae</taxon>
        <taxon>Knipowitschia</taxon>
    </lineage>
</organism>
<keyword evidence="4" id="KW-1185">Reference proteome</keyword>
<evidence type="ECO:0000313" key="3">
    <source>
        <dbReference type="EMBL" id="CAL1606911.1"/>
    </source>
</evidence>